<evidence type="ECO:0008006" key="3">
    <source>
        <dbReference type="Google" id="ProtNLM"/>
    </source>
</evidence>
<dbReference type="EMBL" id="LR130778">
    <property type="protein sequence ID" value="VDN47962.1"/>
    <property type="molecule type" value="Genomic_DNA"/>
</dbReference>
<dbReference type="Pfam" id="PF10387">
    <property type="entry name" value="DUF2442"/>
    <property type="match status" value="1"/>
</dbReference>
<accession>A0A3P7RZL0</accession>
<dbReference type="OrthoDB" id="162796at2"/>
<dbReference type="AlphaFoldDB" id="A0A3P7RZL0"/>
<evidence type="ECO:0000313" key="1">
    <source>
        <dbReference type="EMBL" id="VDN47962.1"/>
    </source>
</evidence>
<dbReference type="KEGG" id="cbar:PATL70BA_2079"/>
<dbReference type="InterPro" id="IPR036782">
    <property type="entry name" value="NE0471-like_N"/>
</dbReference>
<sequence length="99" mass="11529">MYIINDIVYAGEPVDDLSVIHVKIVERLCLLVTFNNNEQRIFDCTELLNYPVYQALIDQSVFDTVAIQHGIIVWEDGDIDISTEKVYRMSYPYNNQQII</sequence>
<dbReference type="InterPro" id="IPR018841">
    <property type="entry name" value="DUF2442"/>
</dbReference>
<proteinExistence type="predicted"/>
<name>A0A3P7RZL0_9FIRM</name>
<protein>
    <recommendedName>
        <fullName evidence="3">DUF2442 domain-containing protein</fullName>
    </recommendedName>
</protein>
<keyword evidence="2" id="KW-1185">Reference proteome</keyword>
<gene>
    <name evidence="1" type="ORF">PATL70BA_2079</name>
</gene>
<organism evidence="1 2">
    <name type="scientific">Petrocella atlantisensis</name>
    <dbReference type="NCBI Taxonomy" id="2173034"/>
    <lineage>
        <taxon>Bacteria</taxon>
        <taxon>Bacillati</taxon>
        <taxon>Bacillota</taxon>
        <taxon>Clostridia</taxon>
        <taxon>Lachnospirales</taxon>
        <taxon>Vallitaleaceae</taxon>
        <taxon>Petrocella</taxon>
    </lineage>
</organism>
<dbReference type="RefSeq" id="WP_125137184.1">
    <property type="nucleotide sequence ID" value="NZ_LR130778.1"/>
</dbReference>
<dbReference type="Proteomes" id="UP000279029">
    <property type="component" value="Chromosome"/>
</dbReference>
<reference evidence="1 2" key="1">
    <citation type="submission" date="2018-09" db="EMBL/GenBank/DDBJ databases">
        <authorList>
            <person name="Postec A."/>
        </authorList>
    </citation>
    <scope>NUCLEOTIDE SEQUENCE [LARGE SCALE GENOMIC DNA]</scope>
    <source>
        <strain evidence="1">70B-A</strain>
    </source>
</reference>
<evidence type="ECO:0000313" key="2">
    <source>
        <dbReference type="Proteomes" id="UP000279029"/>
    </source>
</evidence>
<dbReference type="SUPFAM" id="SSF143880">
    <property type="entry name" value="NE0471 N-terminal domain-like"/>
    <property type="match status" value="1"/>
</dbReference>
<dbReference type="Gene3D" id="3.30.2020.10">
    <property type="entry name" value="NE0471-like N-terminal domain"/>
    <property type="match status" value="1"/>
</dbReference>